<feature type="compositionally biased region" description="Polar residues" evidence="1">
    <location>
        <begin position="196"/>
        <end position="218"/>
    </location>
</feature>
<feature type="region of interest" description="Disordered" evidence="1">
    <location>
        <begin position="189"/>
        <end position="240"/>
    </location>
</feature>
<evidence type="ECO:0000256" key="2">
    <source>
        <dbReference type="SAM" id="SignalP"/>
    </source>
</evidence>
<feature type="compositionally biased region" description="Low complexity" evidence="1">
    <location>
        <begin position="219"/>
        <end position="240"/>
    </location>
</feature>
<keyword evidence="4" id="KW-1185">Reference proteome</keyword>
<dbReference type="Proteomes" id="UP001337655">
    <property type="component" value="Unassembled WGS sequence"/>
</dbReference>
<name>A0AAV9P1K1_9PEZI</name>
<feature type="signal peptide" evidence="2">
    <location>
        <begin position="1"/>
        <end position="22"/>
    </location>
</feature>
<sequence length="240" mass="25148">MQFSDFTVIFALSAVVWPAVHAELHPSYTIDQAPEFAAMPTIVARDSKPQIGAAIGAITMFGPLPDGCNPDGTTNIIPIADPKFGQCYRAVGGDLPIGALHLEGDYPCDNGQRPGVIYWLEDSACAPTTNATKMDSKFFKAGDCVTRTNEALAQSFKLGCIFEELETLFPEHAPPAVVHTVVPNGFTPGAPVHRSTPVSSSGALDTTLTPVAQATQQNPAAPEVPVASPASSPQPSASAY</sequence>
<feature type="chain" id="PRO_5043541441" evidence="2">
    <location>
        <begin position="23"/>
        <end position="240"/>
    </location>
</feature>
<dbReference type="RefSeq" id="XP_064655355.1">
    <property type="nucleotide sequence ID" value="XM_064806538.1"/>
</dbReference>
<dbReference type="GeneID" id="89930642"/>
<evidence type="ECO:0000256" key="1">
    <source>
        <dbReference type="SAM" id="MobiDB-lite"/>
    </source>
</evidence>
<evidence type="ECO:0000313" key="4">
    <source>
        <dbReference type="Proteomes" id="UP001337655"/>
    </source>
</evidence>
<evidence type="ECO:0000313" key="3">
    <source>
        <dbReference type="EMBL" id="KAK5165212.1"/>
    </source>
</evidence>
<protein>
    <submittedName>
        <fullName evidence="3">Uncharacterized protein</fullName>
    </submittedName>
</protein>
<dbReference type="AlphaFoldDB" id="A0AAV9P1K1"/>
<proteinExistence type="predicted"/>
<gene>
    <name evidence="3" type="ORF">LTR77_009310</name>
</gene>
<accession>A0AAV9P1K1</accession>
<comment type="caution">
    <text evidence="3">The sequence shown here is derived from an EMBL/GenBank/DDBJ whole genome shotgun (WGS) entry which is preliminary data.</text>
</comment>
<dbReference type="EMBL" id="JAVRRT010000017">
    <property type="protein sequence ID" value="KAK5165212.1"/>
    <property type="molecule type" value="Genomic_DNA"/>
</dbReference>
<reference evidence="3 4" key="1">
    <citation type="submission" date="2023-08" db="EMBL/GenBank/DDBJ databases">
        <title>Black Yeasts Isolated from many extreme environments.</title>
        <authorList>
            <person name="Coleine C."/>
            <person name="Stajich J.E."/>
            <person name="Selbmann L."/>
        </authorList>
    </citation>
    <scope>NUCLEOTIDE SEQUENCE [LARGE SCALE GENOMIC DNA]</scope>
    <source>
        <strain evidence="3 4">CCFEE 5935</strain>
    </source>
</reference>
<organism evidence="3 4">
    <name type="scientific">Saxophila tyrrhenica</name>
    <dbReference type="NCBI Taxonomy" id="1690608"/>
    <lineage>
        <taxon>Eukaryota</taxon>
        <taxon>Fungi</taxon>
        <taxon>Dikarya</taxon>
        <taxon>Ascomycota</taxon>
        <taxon>Pezizomycotina</taxon>
        <taxon>Dothideomycetes</taxon>
        <taxon>Dothideomycetidae</taxon>
        <taxon>Mycosphaerellales</taxon>
        <taxon>Extremaceae</taxon>
        <taxon>Saxophila</taxon>
    </lineage>
</organism>
<keyword evidence="2" id="KW-0732">Signal</keyword>